<dbReference type="Proteomes" id="UP000050827">
    <property type="component" value="Unassembled WGS sequence"/>
</dbReference>
<protein>
    <submittedName>
        <fullName evidence="1">Uncharacterized protein</fullName>
    </submittedName>
</protein>
<proteinExistence type="predicted"/>
<organism evidence="1 2">
    <name type="scientific">Flagellimonas eckloniae</name>
    <dbReference type="NCBI Taxonomy" id="346185"/>
    <lineage>
        <taxon>Bacteria</taxon>
        <taxon>Pseudomonadati</taxon>
        <taxon>Bacteroidota</taxon>
        <taxon>Flavobacteriia</taxon>
        <taxon>Flavobacteriales</taxon>
        <taxon>Flavobacteriaceae</taxon>
        <taxon>Flagellimonas</taxon>
    </lineage>
</organism>
<name>A0A0Q1C081_9FLAO</name>
<dbReference type="OrthoDB" id="1263528at2"/>
<comment type="caution">
    <text evidence="1">The sequence shown here is derived from an EMBL/GenBank/DDBJ whole genome shotgun (WGS) entry which is preliminary data.</text>
</comment>
<accession>A0A0Q1C081</accession>
<sequence>MGSIKHFDLRINSDTMFLEEDYGKPISERLSIILRRNVSKNDFANIAIRSKVSFSTIRDVVYRSNSLTKTNAKAISLLIHAAFENSIAFKLQAEGDILFLDNLLKV</sequence>
<dbReference type="AlphaFoldDB" id="A0A0Q1C081"/>
<gene>
    <name evidence="1" type="ORF">AAY42_12170</name>
</gene>
<reference evidence="1 2" key="1">
    <citation type="submission" date="2015-04" db="EMBL/GenBank/DDBJ databases">
        <title>Complete genome of flavobacterium.</title>
        <authorList>
            <person name="Kwon Y.M."/>
            <person name="Kim S.-J."/>
        </authorList>
    </citation>
    <scope>NUCLEOTIDE SEQUENCE [LARGE SCALE GENOMIC DNA]</scope>
    <source>
        <strain evidence="1 2">DK169</strain>
    </source>
</reference>
<evidence type="ECO:0000313" key="2">
    <source>
        <dbReference type="Proteomes" id="UP000050827"/>
    </source>
</evidence>
<keyword evidence="2" id="KW-1185">Reference proteome</keyword>
<evidence type="ECO:0000313" key="1">
    <source>
        <dbReference type="EMBL" id="KQC30542.1"/>
    </source>
</evidence>
<dbReference type="EMBL" id="LCTZ01000002">
    <property type="protein sequence ID" value="KQC30542.1"/>
    <property type="molecule type" value="Genomic_DNA"/>
</dbReference>
<dbReference type="RefSeq" id="WP_055395572.1">
    <property type="nucleotide sequence ID" value="NZ_LCTZ01000002.1"/>
</dbReference>